<dbReference type="EMBL" id="MGDI01000002">
    <property type="protein sequence ID" value="OGL55313.1"/>
    <property type="molecule type" value="Genomic_DNA"/>
</dbReference>
<dbReference type="STRING" id="1817883.A3G31_04730"/>
<accession>A0A1F7SNH8</accession>
<proteinExistence type="predicted"/>
<dbReference type="InterPro" id="IPR014519">
    <property type="entry name" value="UCP024492"/>
</dbReference>
<dbReference type="InterPro" id="IPR007438">
    <property type="entry name" value="DUF488"/>
</dbReference>
<comment type="caution">
    <text evidence="1">The sequence shown here is derived from an EMBL/GenBank/DDBJ whole genome shotgun (WGS) entry which is preliminary data.</text>
</comment>
<evidence type="ECO:0000313" key="2">
    <source>
        <dbReference type="Proteomes" id="UP000178082"/>
    </source>
</evidence>
<evidence type="ECO:0008006" key="3">
    <source>
        <dbReference type="Google" id="ProtNLM"/>
    </source>
</evidence>
<dbReference type="PANTHER" id="PTHR39337:SF1">
    <property type="entry name" value="BLR5642 PROTEIN"/>
    <property type="match status" value="1"/>
</dbReference>
<sequence length="147" mass="17356">MKTNELFTIGYEGRNIGEFISHLKDFNITRLIDVRKIPLSRKKGFSKSPLKEILNSENIEYVHLKSLGSPDEIRRKLKADWDYDYFFKAYSEYLLQNQDAIVEMHRYVTEGVNCVMCFERFSEKCHRSAVAKKVKEYEGNGLKIKYI</sequence>
<name>A0A1F7SNH8_9BACT</name>
<dbReference type="Pfam" id="PF04343">
    <property type="entry name" value="DUF488"/>
    <property type="match status" value="1"/>
</dbReference>
<gene>
    <name evidence="1" type="ORF">A3G31_04730</name>
</gene>
<dbReference type="PIRSF" id="PIRSF024492">
    <property type="entry name" value="UCP024492"/>
    <property type="match status" value="1"/>
</dbReference>
<organism evidence="1 2">
    <name type="scientific">Candidatus Schekmanbacteria bacterium RIFCSPLOWO2_12_FULL_38_15</name>
    <dbReference type="NCBI Taxonomy" id="1817883"/>
    <lineage>
        <taxon>Bacteria</taxon>
        <taxon>Candidatus Schekmaniibacteriota</taxon>
    </lineage>
</organism>
<dbReference type="Proteomes" id="UP000178082">
    <property type="component" value="Unassembled WGS sequence"/>
</dbReference>
<dbReference type="AlphaFoldDB" id="A0A1F7SNH8"/>
<evidence type="ECO:0000313" key="1">
    <source>
        <dbReference type="EMBL" id="OGL55313.1"/>
    </source>
</evidence>
<protein>
    <recommendedName>
        <fullName evidence="3">DUF488 domain-containing protein</fullName>
    </recommendedName>
</protein>
<reference evidence="1 2" key="1">
    <citation type="journal article" date="2016" name="Nat. Commun.">
        <title>Thousands of microbial genomes shed light on interconnected biogeochemical processes in an aquifer system.</title>
        <authorList>
            <person name="Anantharaman K."/>
            <person name="Brown C.T."/>
            <person name="Hug L.A."/>
            <person name="Sharon I."/>
            <person name="Castelle C.J."/>
            <person name="Probst A.J."/>
            <person name="Thomas B.C."/>
            <person name="Singh A."/>
            <person name="Wilkins M.J."/>
            <person name="Karaoz U."/>
            <person name="Brodie E.L."/>
            <person name="Williams K.H."/>
            <person name="Hubbard S.S."/>
            <person name="Banfield J.F."/>
        </authorList>
    </citation>
    <scope>NUCLEOTIDE SEQUENCE [LARGE SCALE GENOMIC DNA]</scope>
</reference>
<dbReference type="PANTHER" id="PTHR39337">
    <property type="entry name" value="BLR5642 PROTEIN"/>
    <property type="match status" value="1"/>
</dbReference>